<dbReference type="OrthoDB" id="333971at2"/>
<sequence>MKKLLTILLIPVIISGCVSSKGPSPDEIPVVENSSQPDESERIYSVFLAGDAGYASLDPLEPSLSVLKKQLHQAGEQSAVIFLGDNIYPDGLPPENHKSRSKAEKYLQAQFKTVEDYEGKVVFVAGNHDWNSSGENGLEYVQRQECFIEESLNRGNVFLPDDGLPGPAVVNAGNEEVNLSIVALNTQWWLHPYNKPGAETDSAFNATSDQAFEQVREAVTDEKADQVLVVGHHPMYSNGNNGGKFPLKTHLLPPVGGSLYVLYRNIWGTSQDIASRKYSKLKDQLTTVFTEREPIIYASGHDHNLQYLTFGDERRNQYYIVSGSVSVTSFVKNPDRPGFGIQQRGFSVVHYYKTGIWVEFWNEDGTRLFEQKLSDLPKE</sequence>
<keyword evidence="2" id="KW-0378">Hydrolase</keyword>
<name>A0A2A2GCL1_9BACT</name>
<organism evidence="4 5">
    <name type="scientific">Fodinibius salipaludis</name>
    <dbReference type="NCBI Taxonomy" id="2032627"/>
    <lineage>
        <taxon>Bacteria</taxon>
        <taxon>Pseudomonadati</taxon>
        <taxon>Balneolota</taxon>
        <taxon>Balneolia</taxon>
        <taxon>Balneolales</taxon>
        <taxon>Balneolaceae</taxon>
        <taxon>Fodinibius</taxon>
    </lineage>
</organism>
<dbReference type="Pfam" id="PF00149">
    <property type="entry name" value="Metallophos"/>
    <property type="match status" value="1"/>
</dbReference>
<reference evidence="4 5" key="1">
    <citation type="submission" date="2017-08" db="EMBL/GenBank/DDBJ databases">
        <title>Aliifodinibius alkalisoli sp. nov., isolated from saline alkaline soil.</title>
        <authorList>
            <person name="Liu D."/>
            <person name="Zhang G."/>
        </authorList>
    </citation>
    <scope>NUCLEOTIDE SEQUENCE [LARGE SCALE GENOMIC DNA]</scope>
    <source>
        <strain evidence="4 5">WN023</strain>
    </source>
</reference>
<dbReference type="GO" id="GO:0016787">
    <property type="term" value="F:hydrolase activity"/>
    <property type="evidence" value="ECO:0007669"/>
    <property type="project" value="UniProtKB-KW"/>
</dbReference>
<dbReference type="AlphaFoldDB" id="A0A2A2GCL1"/>
<gene>
    <name evidence="4" type="ORF">CK503_02545</name>
</gene>
<protein>
    <recommendedName>
        <fullName evidence="3">Calcineurin-like phosphoesterase domain-containing protein</fullName>
    </recommendedName>
</protein>
<accession>A0A2A2GCL1</accession>
<feature type="domain" description="Calcineurin-like phosphoesterase" evidence="3">
    <location>
        <begin position="67"/>
        <end position="248"/>
    </location>
</feature>
<dbReference type="InterPro" id="IPR029052">
    <property type="entry name" value="Metallo-depent_PP-like"/>
</dbReference>
<evidence type="ECO:0000313" key="4">
    <source>
        <dbReference type="EMBL" id="PAU95098.1"/>
    </source>
</evidence>
<dbReference type="InterPro" id="IPR004843">
    <property type="entry name" value="Calcineurin-like_PHP"/>
</dbReference>
<dbReference type="Proteomes" id="UP000218831">
    <property type="component" value="Unassembled WGS sequence"/>
</dbReference>
<dbReference type="InterPro" id="IPR051558">
    <property type="entry name" value="Metallophosphoesterase_PAP"/>
</dbReference>
<comment type="caution">
    <text evidence="4">The sequence shown here is derived from an EMBL/GenBank/DDBJ whole genome shotgun (WGS) entry which is preliminary data.</text>
</comment>
<evidence type="ECO:0000256" key="1">
    <source>
        <dbReference type="ARBA" id="ARBA00022729"/>
    </source>
</evidence>
<proteinExistence type="predicted"/>
<dbReference type="Gene3D" id="3.60.21.10">
    <property type="match status" value="1"/>
</dbReference>
<dbReference type="PANTHER" id="PTHR10161:SF14">
    <property type="entry name" value="TARTRATE-RESISTANT ACID PHOSPHATASE TYPE 5"/>
    <property type="match status" value="1"/>
</dbReference>
<dbReference type="PROSITE" id="PS51257">
    <property type="entry name" value="PROKAR_LIPOPROTEIN"/>
    <property type="match status" value="1"/>
</dbReference>
<keyword evidence="1" id="KW-0732">Signal</keyword>
<dbReference type="EMBL" id="NSKE01000002">
    <property type="protein sequence ID" value="PAU95098.1"/>
    <property type="molecule type" value="Genomic_DNA"/>
</dbReference>
<keyword evidence="5" id="KW-1185">Reference proteome</keyword>
<evidence type="ECO:0000313" key="5">
    <source>
        <dbReference type="Proteomes" id="UP000218831"/>
    </source>
</evidence>
<evidence type="ECO:0000256" key="2">
    <source>
        <dbReference type="ARBA" id="ARBA00022801"/>
    </source>
</evidence>
<dbReference type="RefSeq" id="WP_095605225.1">
    <property type="nucleotide sequence ID" value="NZ_NSKE01000002.1"/>
</dbReference>
<evidence type="ECO:0000259" key="3">
    <source>
        <dbReference type="Pfam" id="PF00149"/>
    </source>
</evidence>
<dbReference type="SUPFAM" id="SSF56300">
    <property type="entry name" value="Metallo-dependent phosphatases"/>
    <property type="match status" value="1"/>
</dbReference>
<dbReference type="PANTHER" id="PTHR10161">
    <property type="entry name" value="TARTRATE-RESISTANT ACID PHOSPHATASE TYPE 5"/>
    <property type="match status" value="1"/>
</dbReference>